<protein>
    <submittedName>
        <fullName evidence="2">SDR family oxidoreductase</fullName>
    </submittedName>
</protein>
<organism evidence="2 3">
    <name type="scientific">Thiomicrorhabdus lithotrophica</name>
    <dbReference type="NCBI Taxonomy" id="2949997"/>
    <lineage>
        <taxon>Bacteria</taxon>
        <taxon>Pseudomonadati</taxon>
        <taxon>Pseudomonadota</taxon>
        <taxon>Gammaproteobacteria</taxon>
        <taxon>Thiotrichales</taxon>
        <taxon>Piscirickettsiaceae</taxon>
        <taxon>Thiomicrorhabdus</taxon>
    </lineage>
</organism>
<dbReference type="InterPro" id="IPR036291">
    <property type="entry name" value="NAD(P)-bd_dom_sf"/>
</dbReference>
<proteinExistence type="predicted"/>
<dbReference type="PANTHER" id="PTHR48079:SF6">
    <property type="entry name" value="NAD(P)-BINDING DOMAIN-CONTAINING PROTEIN-RELATED"/>
    <property type="match status" value="1"/>
</dbReference>
<evidence type="ECO:0000313" key="2">
    <source>
        <dbReference type="EMBL" id="WEJ62202.1"/>
    </source>
</evidence>
<dbReference type="PANTHER" id="PTHR48079">
    <property type="entry name" value="PROTEIN YEEZ"/>
    <property type="match status" value="1"/>
</dbReference>
<accession>A0ABY8C9I8</accession>
<evidence type="ECO:0000313" key="3">
    <source>
        <dbReference type="Proteomes" id="UP001222275"/>
    </source>
</evidence>
<evidence type="ECO:0000259" key="1">
    <source>
        <dbReference type="Pfam" id="PF01370"/>
    </source>
</evidence>
<dbReference type="Gene3D" id="3.40.50.720">
    <property type="entry name" value="NAD(P)-binding Rossmann-like Domain"/>
    <property type="match status" value="1"/>
</dbReference>
<name>A0ABY8C9I8_9GAMM</name>
<dbReference type="RefSeq" id="WP_275594459.1">
    <property type="nucleotide sequence ID" value="NZ_CP102381.1"/>
</dbReference>
<dbReference type="Proteomes" id="UP001222275">
    <property type="component" value="Chromosome"/>
</dbReference>
<dbReference type="CDD" id="cd05266">
    <property type="entry name" value="SDR_a4"/>
    <property type="match status" value="1"/>
</dbReference>
<feature type="domain" description="NAD-dependent epimerase/dehydratase" evidence="1">
    <location>
        <begin position="4"/>
        <end position="162"/>
    </location>
</feature>
<reference evidence="2 3" key="1">
    <citation type="submission" date="2022-06" db="EMBL/GenBank/DDBJ databases">
        <title>Thiomicrohabdus sp. nov, an obligately chemolithoautotrophic, sulfur-oxidizing bacterium isolated from beach of Guanyin Mountain. Amoy.</title>
        <authorList>
            <person name="Zhu H."/>
        </authorList>
    </citation>
    <scope>NUCLEOTIDE SEQUENCE [LARGE SCALE GENOMIC DNA]</scope>
    <source>
        <strain evidence="2 3">XGS-01</strain>
    </source>
</reference>
<keyword evidence="3" id="KW-1185">Reference proteome</keyword>
<dbReference type="Pfam" id="PF01370">
    <property type="entry name" value="Epimerase"/>
    <property type="match status" value="1"/>
</dbReference>
<dbReference type="SUPFAM" id="SSF51735">
    <property type="entry name" value="NAD(P)-binding Rossmann-fold domains"/>
    <property type="match status" value="1"/>
</dbReference>
<sequence length="282" mass="31478">MAKILIAGCGDIGCQLGSLFSEQGHTTYGLRRNIEPIPDTITPIQADLSTSLPELPKDLDYVFYIASAGKYKDSAYYQAYVSGVKHTLQALKGQTIKRIFFISSSSVFGQSEGEKVDENSPTTDSNFSTKRLLEGEELILNSDFNSTVIRFGGIYGPGRTHLIDLVQDGKAHCMEDVWSNRIHSEDCAGMLAHLMNLDIQQPNTLDSLYIGVDNQPSPSCEVYDWLAEQLCVPDVEHIEPKESSRQMRSNKRLSNARIRGTGYEFIYPSYQDGYQKILDALE</sequence>
<gene>
    <name evidence="2" type="ORF">NR989_09295</name>
</gene>
<dbReference type="InterPro" id="IPR051783">
    <property type="entry name" value="NAD(P)-dependent_oxidoreduct"/>
</dbReference>
<dbReference type="InterPro" id="IPR001509">
    <property type="entry name" value="Epimerase_deHydtase"/>
</dbReference>
<dbReference type="EMBL" id="CP102381">
    <property type="protein sequence ID" value="WEJ62202.1"/>
    <property type="molecule type" value="Genomic_DNA"/>
</dbReference>